<dbReference type="EC" id="5.4.99.5" evidence="2"/>
<protein>
    <submittedName>
        <fullName evidence="2">Prephenate dehydratase domain protein</fullName>
        <ecNumber evidence="2">5.4.99.5</ecNumber>
    </submittedName>
</protein>
<evidence type="ECO:0000259" key="1">
    <source>
        <dbReference type="PROSITE" id="PS51171"/>
    </source>
</evidence>
<accession>A0A0F3GMM7</accession>
<dbReference type="UniPathway" id="UPA00121">
    <property type="reaction ID" value="UER00345"/>
</dbReference>
<dbReference type="GO" id="GO:0004106">
    <property type="term" value="F:chorismate mutase activity"/>
    <property type="evidence" value="ECO:0007669"/>
    <property type="project" value="UniProtKB-EC"/>
</dbReference>
<dbReference type="Gene3D" id="3.40.190.10">
    <property type="entry name" value="Periplasmic binding protein-like II"/>
    <property type="match status" value="1"/>
</dbReference>
<dbReference type="GO" id="GO:0009094">
    <property type="term" value="P:L-phenylalanine biosynthetic process"/>
    <property type="evidence" value="ECO:0007669"/>
    <property type="project" value="UniProtKB-UniPathway"/>
</dbReference>
<keyword evidence="2" id="KW-0413">Isomerase</keyword>
<evidence type="ECO:0000313" key="3">
    <source>
        <dbReference type="Proteomes" id="UP000033423"/>
    </source>
</evidence>
<organism evidence="2 3">
    <name type="scientific">Candidatus Magnetobacterium bavaricum</name>
    <dbReference type="NCBI Taxonomy" id="29290"/>
    <lineage>
        <taxon>Bacteria</taxon>
        <taxon>Pseudomonadati</taxon>
        <taxon>Nitrospirota</taxon>
        <taxon>Thermodesulfovibrionia</taxon>
        <taxon>Thermodesulfovibrionales</taxon>
        <taxon>Candidatus Magnetobacteriaceae</taxon>
        <taxon>Candidatus Magnetobacterium</taxon>
    </lineage>
</organism>
<proteinExistence type="predicted"/>
<dbReference type="Proteomes" id="UP000033423">
    <property type="component" value="Unassembled WGS sequence"/>
</dbReference>
<dbReference type="EMBL" id="LACI01002013">
    <property type="protein sequence ID" value="KJU83151.1"/>
    <property type="molecule type" value="Genomic_DNA"/>
</dbReference>
<dbReference type="Pfam" id="PF00800">
    <property type="entry name" value="PDT"/>
    <property type="match status" value="1"/>
</dbReference>
<dbReference type="SUPFAM" id="SSF53850">
    <property type="entry name" value="Periplasmic binding protein-like II"/>
    <property type="match status" value="1"/>
</dbReference>
<evidence type="ECO:0000313" key="2">
    <source>
        <dbReference type="EMBL" id="KJU83151.1"/>
    </source>
</evidence>
<feature type="domain" description="Prephenate dehydratase" evidence="1">
    <location>
        <begin position="42"/>
        <end position="91"/>
    </location>
</feature>
<gene>
    <name evidence="2" type="ORF">MBAV_004657</name>
</gene>
<keyword evidence="3" id="KW-1185">Reference proteome</keyword>
<dbReference type="AlphaFoldDB" id="A0A0F3GMM7"/>
<dbReference type="PROSITE" id="PS51171">
    <property type="entry name" value="PREPHENATE_DEHYDR_3"/>
    <property type="match status" value="1"/>
</dbReference>
<sequence length="91" mass="10347">MWKTKLRKDDIEQADKLIDAIDEQMFNLLNARASLALEQLRTVAYLGPQATYTHQAALKYFSSSCKFLPTKSIREVFEKVDSDVASFVIAC</sequence>
<comment type="caution">
    <text evidence="2">The sequence shown here is derived from an EMBL/GenBank/DDBJ whole genome shotgun (WGS) entry which is preliminary data.</text>
</comment>
<dbReference type="InterPro" id="IPR001086">
    <property type="entry name" value="Preph_deHydtase"/>
</dbReference>
<dbReference type="GO" id="GO:0004664">
    <property type="term" value="F:prephenate dehydratase activity"/>
    <property type="evidence" value="ECO:0007669"/>
    <property type="project" value="InterPro"/>
</dbReference>
<name>A0A0F3GMM7_9BACT</name>
<reference evidence="2 3" key="1">
    <citation type="submission" date="2015-02" db="EMBL/GenBank/DDBJ databases">
        <title>Single-cell genomics of uncultivated deep-branching MTB reveals a conserved set of magnetosome genes.</title>
        <authorList>
            <person name="Kolinko S."/>
            <person name="Richter M."/>
            <person name="Glockner F.O."/>
            <person name="Brachmann A."/>
            <person name="Schuler D."/>
        </authorList>
    </citation>
    <scope>NUCLEOTIDE SEQUENCE [LARGE SCALE GENOMIC DNA]</scope>
    <source>
        <strain evidence="2">TM-1</strain>
    </source>
</reference>